<accession>A0ABR4PJB2</accession>
<gene>
    <name evidence="8" type="ORF">PVAG01_05163</name>
</gene>
<evidence type="ECO:0000313" key="9">
    <source>
        <dbReference type="Proteomes" id="UP001629113"/>
    </source>
</evidence>
<keyword evidence="6 7" id="KW-0472">Membrane</keyword>
<feature type="transmembrane region" description="Helical" evidence="7">
    <location>
        <begin position="85"/>
        <end position="108"/>
    </location>
</feature>
<evidence type="ECO:0000256" key="5">
    <source>
        <dbReference type="ARBA" id="ARBA00022989"/>
    </source>
</evidence>
<keyword evidence="5 7" id="KW-1133">Transmembrane helix</keyword>
<evidence type="ECO:0000256" key="4">
    <source>
        <dbReference type="ARBA" id="ARBA00022737"/>
    </source>
</evidence>
<keyword evidence="4" id="KW-0677">Repeat</keyword>
<dbReference type="InterPro" id="IPR006603">
    <property type="entry name" value="PQ-loop_rpt"/>
</dbReference>
<dbReference type="Pfam" id="PF04193">
    <property type="entry name" value="PQ-loop"/>
    <property type="match status" value="2"/>
</dbReference>
<feature type="transmembrane region" description="Helical" evidence="7">
    <location>
        <begin position="238"/>
        <end position="257"/>
    </location>
</feature>
<evidence type="ECO:0000313" key="8">
    <source>
        <dbReference type="EMBL" id="KAL3423416.1"/>
    </source>
</evidence>
<dbReference type="PANTHER" id="PTHR13131">
    <property type="entry name" value="CYSTINOSIN"/>
    <property type="match status" value="1"/>
</dbReference>
<sequence>MTFTFLESISLCFGLVYTFCWSASFYPQPLLNLRRKSTSGVNIDFPAVNVLGFAAYLVSCSLYRYSPTIRYQYSLRNEGVEPLVALNDVLFAGHAVVLAIIILSQFLFPSIWKFDKRSKRGPGASVSWAMLGVMLGCFSYVAISIILVWREQDSDPKTGWAYIDVVSAIATVKLIITFIKYIPQVITNWQNQSTRGWSIFQILLDFTGGVLSNAQLLLDAYNQGDISNITGNPVKLGLGNVSIMFDIIFIIQHYCLYASSRQKEAEGEYDPLLEGHREDRID</sequence>
<evidence type="ECO:0000256" key="3">
    <source>
        <dbReference type="ARBA" id="ARBA00022692"/>
    </source>
</evidence>
<feature type="transmembrane region" description="Helical" evidence="7">
    <location>
        <begin position="161"/>
        <end position="179"/>
    </location>
</feature>
<keyword evidence="2" id="KW-0813">Transport</keyword>
<protein>
    <submittedName>
        <fullName evidence="8">Lysosomal cystine transporter</fullName>
    </submittedName>
</protein>
<dbReference type="InterPro" id="IPR005282">
    <property type="entry name" value="LC_transporter"/>
</dbReference>
<comment type="subcellular location">
    <subcellularLocation>
        <location evidence="1">Endomembrane system</location>
        <topology evidence="1">Multi-pass membrane protein</topology>
    </subcellularLocation>
</comment>
<dbReference type="Gene3D" id="1.20.1280.290">
    <property type="match status" value="2"/>
</dbReference>
<proteinExistence type="predicted"/>
<evidence type="ECO:0000256" key="2">
    <source>
        <dbReference type="ARBA" id="ARBA00022448"/>
    </source>
</evidence>
<comment type="caution">
    <text evidence="8">The sequence shown here is derived from an EMBL/GenBank/DDBJ whole genome shotgun (WGS) entry which is preliminary data.</text>
</comment>
<dbReference type="Proteomes" id="UP001629113">
    <property type="component" value="Unassembled WGS sequence"/>
</dbReference>
<feature type="transmembrane region" description="Helical" evidence="7">
    <location>
        <begin position="199"/>
        <end position="218"/>
    </location>
</feature>
<keyword evidence="9" id="KW-1185">Reference proteome</keyword>
<evidence type="ECO:0000256" key="6">
    <source>
        <dbReference type="ARBA" id="ARBA00023136"/>
    </source>
</evidence>
<dbReference type="EMBL" id="JBFCZG010000004">
    <property type="protein sequence ID" value="KAL3423416.1"/>
    <property type="molecule type" value="Genomic_DNA"/>
</dbReference>
<dbReference type="PANTHER" id="PTHR13131:SF5">
    <property type="entry name" value="CYSTINOSIN"/>
    <property type="match status" value="1"/>
</dbReference>
<reference evidence="8 9" key="1">
    <citation type="submission" date="2024-06" db="EMBL/GenBank/DDBJ databases">
        <title>Complete genome of Phlyctema vagabunda strain 19-DSS-EL-015.</title>
        <authorList>
            <person name="Fiorenzani C."/>
        </authorList>
    </citation>
    <scope>NUCLEOTIDE SEQUENCE [LARGE SCALE GENOMIC DNA]</scope>
    <source>
        <strain evidence="8 9">19-DSS-EL-015</strain>
    </source>
</reference>
<organism evidence="8 9">
    <name type="scientific">Phlyctema vagabunda</name>
    <dbReference type="NCBI Taxonomy" id="108571"/>
    <lineage>
        <taxon>Eukaryota</taxon>
        <taxon>Fungi</taxon>
        <taxon>Dikarya</taxon>
        <taxon>Ascomycota</taxon>
        <taxon>Pezizomycotina</taxon>
        <taxon>Leotiomycetes</taxon>
        <taxon>Helotiales</taxon>
        <taxon>Dermateaceae</taxon>
        <taxon>Phlyctema</taxon>
    </lineage>
</organism>
<dbReference type="SMART" id="SM00679">
    <property type="entry name" value="CTNS"/>
    <property type="match status" value="2"/>
</dbReference>
<feature type="transmembrane region" description="Helical" evidence="7">
    <location>
        <begin position="47"/>
        <end position="65"/>
    </location>
</feature>
<feature type="transmembrane region" description="Helical" evidence="7">
    <location>
        <begin position="128"/>
        <end position="149"/>
    </location>
</feature>
<keyword evidence="3 7" id="KW-0812">Transmembrane</keyword>
<feature type="transmembrane region" description="Helical" evidence="7">
    <location>
        <begin position="6"/>
        <end position="26"/>
    </location>
</feature>
<name>A0ABR4PJB2_9HELO</name>
<evidence type="ECO:0000256" key="1">
    <source>
        <dbReference type="ARBA" id="ARBA00004127"/>
    </source>
</evidence>
<evidence type="ECO:0000256" key="7">
    <source>
        <dbReference type="SAM" id="Phobius"/>
    </source>
</evidence>